<dbReference type="InterPro" id="IPR026960">
    <property type="entry name" value="RVT-Znf"/>
</dbReference>
<dbReference type="PANTHER" id="PTHR47074:SF61">
    <property type="entry name" value="RNASE H TYPE-1 DOMAIN-CONTAINING PROTEIN"/>
    <property type="match status" value="1"/>
</dbReference>
<sequence length="332" mass="37539">MVLCIPLAWEAHDDLLVWEEEGSGVYSVRSGYRLLQASDSTITTDSYRLVYKKLWKLQLLGKIKSIAWCIFDYYILNYYNLYNQHLQPSVLCPRCLVLPETTEHIFRDCPSVAGVWDDLQITWPIDLLEYHSKTGYCSQVICYLRKLDVVQERLPGRLIGVERWRPPEGTMLKVIFDAAFSTNSMLSCTGIDIRDNLGRVLGSHLVLTAHVPMAFATEALTCSHVVRLAVDLSLHKVAFEGDSLSVIRKACFPLHNVSAIEAYIWDVKAMVSSFHHCLCAHIPREGNTIVHLLATTRLCSGGSSFLSGVVPSFAFLAVEWDRRDIDLNENDD</sequence>
<dbReference type="InterPro" id="IPR052929">
    <property type="entry name" value="RNase_H-like_EbsB-rel"/>
</dbReference>
<gene>
    <name evidence="3" type="ORF">Goshw_017801</name>
</gene>
<evidence type="ECO:0008006" key="5">
    <source>
        <dbReference type="Google" id="ProtNLM"/>
    </source>
</evidence>
<proteinExistence type="predicted"/>
<dbReference type="Gene3D" id="3.30.420.10">
    <property type="entry name" value="Ribonuclease H-like superfamily/Ribonuclease H"/>
    <property type="match status" value="1"/>
</dbReference>
<protein>
    <recommendedName>
        <fullName evidence="5">RNase H type-1 domain-containing protein</fullName>
    </recommendedName>
</protein>
<dbReference type="InterPro" id="IPR036397">
    <property type="entry name" value="RNaseH_sf"/>
</dbReference>
<evidence type="ECO:0000313" key="4">
    <source>
        <dbReference type="Proteomes" id="UP000593576"/>
    </source>
</evidence>
<dbReference type="Pfam" id="PF13966">
    <property type="entry name" value="zf-RVT"/>
    <property type="match status" value="1"/>
</dbReference>
<dbReference type="OrthoDB" id="993994at2759"/>
<dbReference type="CDD" id="cd06222">
    <property type="entry name" value="RNase_H_like"/>
    <property type="match status" value="1"/>
</dbReference>
<comment type="caution">
    <text evidence="3">The sequence shown here is derived from an EMBL/GenBank/DDBJ whole genome shotgun (WGS) entry which is preliminary data.</text>
</comment>
<reference evidence="3 4" key="1">
    <citation type="journal article" date="2019" name="Genome Biol. Evol.">
        <title>Insights into the evolution of the New World diploid cottons (Gossypium, subgenus Houzingenia) based on genome sequencing.</title>
        <authorList>
            <person name="Grover C.E."/>
            <person name="Arick M.A. 2nd"/>
            <person name="Thrash A."/>
            <person name="Conover J.L."/>
            <person name="Sanders W.S."/>
            <person name="Peterson D.G."/>
            <person name="Frelichowski J.E."/>
            <person name="Scheffler J.A."/>
            <person name="Scheffler B.E."/>
            <person name="Wendel J.F."/>
        </authorList>
    </citation>
    <scope>NUCLEOTIDE SEQUENCE [LARGE SCALE GENOMIC DNA]</scope>
    <source>
        <strain evidence="3">1</strain>
        <tissue evidence="3">Leaf</tissue>
    </source>
</reference>
<keyword evidence="4" id="KW-1185">Reference proteome</keyword>
<dbReference type="InterPro" id="IPR044730">
    <property type="entry name" value="RNase_H-like_dom_plant"/>
</dbReference>
<evidence type="ECO:0000259" key="1">
    <source>
        <dbReference type="Pfam" id="PF13456"/>
    </source>
</evidence>
<dbReference type="PANTHER" id="PTHR47074">
    <property type="entry name" value="BNAC02G40300D PROTEIN"/>
    <property type="match status" value="1"/>
</dbReference>
<evidence type="ECO:0000313" key="3">
    <source>
        <dbReference type="EMBL" id="MBA0860453.1"/>
    </source>
</evidence>
<dbReference type="GO" id="GO:0004523">
    <property type="term" value="F:RNA-DNA hybrid ribonuclease activity"/>
    <property type="evidence" value="ECO:0007669"/>
    <property type="project" value="InterPro"/>
</dbReference>
<dbReference type="GO" id="GO:0003676">
    <property type="term" value="F:nucleic acid binding"/>
    <property type="evidence" value="ECO:0007669"/>
    <property type="project" value="InterPro"/>
</dbReference>
<feature type="domain" description="RNase H type-1" evidence="1">
    <location>
        <begin position="176"/>
        <end position="295"/>
    </location>
</feature>
<evidence type="ECO:0000259" key="2">
    <source>
        <dbReference type="Pfam" id="PF13966"/>
    </source>
</evidence>
<dbReference type="Proteomes" id="UP000593576">
    <property type="component" value="Unassembled WGS sequence"/>
</dbReference>
<accession>A0A7J9LNY8</accession>
<feature type="domain" description="Reverse transcriptase zinc-binding" evidence="2">
    <location>
        <begin position="26"/>
        <end position="116"/>
    </location>
</feature>
<organism evidence="3 4">
    <name type="scientific">Gossypium schwendimanii</name>
    <name type="common">Cotton</name>
    <dbReference type="NCBI Taxonomy" id="34291"/>
    <lineage>
        <taxon>Eukaryota</taxon>
        <taxon>Viridiplantae</taxon>
        <taxon>Streptophyta</taxon>
        <taxon>Embryophyta</taxon>
        <taxon>Tracheophyta</taxon>
        <taxon>Spermatophyta</taxon>
        <taxon>Magnoliopsida</taxon>
        <taxon>eudicotyledons</taxon>
        <taxon>Gunneridae</taxon>
        <taxon>Pentapetalae</taxon>
        <taxon>rosids</taxon>
        <taxon>malvids</taxon>
        <taxon>Malvales</taxon>
        <taxon>Malvaceae</taxon>
        <taxon>Malvoideae</taxon>
        <taxon>Gossypium</taxon>
    </lineage>
</organism>
<dbReference type="EMBL" id="JABFAF010000007">
    <property type="protein sequence ID" value="MBA0860453.1"/>
    <property type="molecule type" value="Genomic_DNA"/>
</dbReference>
<dbReference type="AlphaFoldDB" id="A0A7J9LNY8"/>
<name>A0A7J9LNY8_GOSSC</name>
<dbReference type="Pfam" id="PF13456">
    <property type="entry name" value="RVT_3"/>
    <property type="match status" value="1"/>
</dbReference>
<dbReference type="InterPro" id="IPR002156">
    <property type="entry name" value="RNaseH_domain"/>
</dbReference>